<dbReference type="GO" id="GO:0006281">
    <property type="term" value="P:DNA repair"/>
    <property type="evidence" value="ECO:0007669"/>
    <property type="project" value="UniProtKB-KW"/>
</dbReference>
<accession>A0A9D1VTA1</accession>
<evidence type="ECO:0000256" key="5">
    <source>
        <dbReference type="ARBA" id="ARBA00022840"/>
    </source>
</evidence>
<evidence type="ECO:0000256" key="2">
    <source>
        <dbReference type="ARBA" id="ARBA00022763"/>
    </source>
</evidence>
<dbReference type="GO" id="GO:0016787">
    <property type="term" value="F:hydrolase activity"/>
    <property type="evidence" value="ECO:0007669"/>
    <property type="project" value="UniProtKB-KW"/>
</dbReference>
<dbReference type="EMBL" id="DXFD01000037">
    <property type="protein sequence ID" value="HIX46471.1"/>
    <property type="molecule type" value="Genomic_DNA"/>
</dbReference>
<dbReference type="Gene3D" id="3.90.320.10">
    <property type="match status" value="1"/>
</dbReference>
<keyword evidence="5" id="KW-0067">ATP-binding</keyword>
<feature type="non-terminal residue" evidence="9">
    <location>
        <position position="1"/>
    </location>
</feature>
<evidence type="ECO:0000256" key="1">
    <source>
        <dbReference type="ARBA" id="ARBA00022741"/>
    </source>
</evidence>
<sequence>RARENVGLALCSFSERLYLSYPQAAGGEECKRSELVDAVRACFTAPSGGALPVFGRASFERLEKTDAAAYLRYLSCLASEKQPAVRALLRRADEYRRGQADFAAHAGLLAALTERGDAPDVLLYAPRRSEPFVPRAAEVLLRGKNTVSPTLIEGYFNCPYRNFAERGLLLREREEASVRVVDTGDFMHELLRRLAGRIDELPTPEACADFARGQAEALLARPPYCYLKDTARGDYSSGVLVRDAVLICTGAYEQIVGSDFRVAAAEETFGYPDSPVRGIRLRAGGQDVFLAGKIDRVDCSGDFTRVIDYKTGRFDVSASGYYAGRKLQLPLYLSAAAQGRRAAGAYYFPARVSFRSDAADPPFRMQGFTVADDEVVRRSDKEVAEGEKSRFIDAYYRGGKRGGLNEAEFADFLHYSVLVAQNCARETEEGCIAASPAEGACDYCPYGGVCGFDASGGARREEKITPEEIVRIVRKERGDL</sequence>
<evidence type="ECO:0000313" key="10">
    <source>
        <dbReference type="Proteomes" id="UP000824249"/>
    </source>
</evidence>
<dbReference type="InterPro" id="IPR011604">
    <property type="entry name" value="PDDEXK-like_dom_sf"/>
</dbReference>
<feature type="domain" description="PD-(D/E)XK endonuclease-like" evidence="8">
    <location>
        <begin position="146"/>
        <end position="450"/>
    </location>
</feature>
<keyword evidence="1" id="KW-0547">Nucleotide-binding</keyword>
<dbReference type="Pfam" id="PF12705">
    <property type="entry name" value="PDDEXK_1"/>
    <property type="match status" value="1"/>
</dbReference>
<proteinExistence type="predicted"/>
<dbReference type="GO" id="GO:0005524">
    <property type="term" value="F:ATP binding"/>
    <property type="evidence" value="ECO:0007669"/>
    <property type="project" value="UniProtKB-KW"/>
</dbReference>
<dbReference type="InterPro" id="IPR011335">
    <property type="entry name" value="Restrct_endonuc-II-like"/>
</dbReference>
<keyword evidence="6" id="KW-0238">DNA-binding</keyword>
<evidence type="ECO:0000256" key="3">
    <source>
        <dbReference type="ARBA" id="ARBA00022801"/>
    </source>
</evidence>
<keyword evidence="2" id="KW-0227">DNA damage</keyword>
<keyword evidence="4" id="KW-0347">Helicase</keyword>
<evidence type="ECO:0000256" key="4">
    <source>
        <dbReference type="ARBA" id="ARBA00022806"/>
    </source>
</evidence>
<name>A0A9D1VTA1_9FIRM</name>
<evidence type="ECO:0000256" key="7">
    <source>
        <dbReference type="ARBA" id="ARBA00023204"/>
    </source>
</evidence>
<dbReference type="GO" id="GO:0003677">
    <property type="term" value="F:DNA binding"/>
    <property type="evidence" value="ECO:0007669"/>
    <property type="project" value="UniProtKB-KW"/>
</dbReference>
<dbReference type="AlphaFoldDB" id="A0A9D1VTA1"/>
<dbReference type="SUPFAM" id="SSF52980">
    <property type="entry name" value="Restriction endonuclease-like"/>
    <property type="match status" value="1"/>
</dbReference>
<evidence type="ECO:0000256" key="6">
    <source>
        <dbReference type="ARBA" id="ARBA00023125"/>
    </source>
</evidence>
<reference evidence="9" key="1">
    <citation type="journal article" date="2021" name="PeerJ">
        <title>Extensive microbial diversity within the chicken gut microbiome revealed by metagenomics and culture.</title>
        <authorList>
            <person name="Gilroy R."/>
            <person name="Ravi A."/>
            <person name="Getino M."/>
            <person name="Pursley I."/>
            <person name="Horton D.L."/>
            <person name="Alikhan N.F."/>
            <person name="Baker D."/>
            <person name="Gharbi K."/>
            <person name="Hall N."/>
            <person name="Watson M."/>
            <person name="Adriaenssens E.M."/>
            <person name="Foster-Nyarko E."/>
            <person name="Jarju S."/>
            <person name="Secka A."/>
            <person name="Antonio M."/>
            <person name="Oren A."/>
            <person name="Chaudhuri R.R."/>
            <person name="La Ragione R."/>
            <person name="Hildebrand F."/>
            <person name="Pallen M.J."/>
        </authorList>
    </citation>
    <scope>NUCLEOTIDE SEQUENCE</scope>
    <source>
        <strain evidence="9">26628</strain>
    </source>
</reference>
<dbReference type="InterPro" id="IPR038726">
    <property type="entry name" value="PDDEXK_AddAB-type"/>
</dbReference>
<protein>
    <submittedName>
        <fullName evidence="9">PD-(D/E)XK nuclease family protein</fullName>
    </submittedName>
</protein>
<keyword evidence="3" id="KW-0378">Hydrolase</keyword>
<keyword evidence="7" id="KW-0234">DNA repair</keyword>
<reference evidence="9" key="2">
    <citation type="submission" date="2021-04" db="EMBL/GenBank/DDBJ databases">
        <authorList>
            <person name="Gilroy R."/>
        </authorList>
    </citation>
    <scope>NUCLEOTIDE SEQUENCE</scope>
    <source>
        <strain evidence="9">26628</strain>
    </source>
</reference>
<gene>
    <name evidence="9" type="ORF">H9737_02130</name>
</gene>
<dbReference type="Proteomes" id="UP000824249">
    <property type="component" value="Unassembled WGS sequence"/>
</dbReference>
<dbReference type="GO" id="GO:0004386">
    <property type="term" value="F:helicase activity"/>
    <property type="evidence" value="ECO:0007669"/>
    <property type="project" value="UniProtKB-KW"/>
</dbReference>
<evidence type="ECO:0000259" key="8">
    <source>
        <dbReference type="Pfam" id="PF12705"/>
    </source>
</evidence>
<evidence type="ECO:0000313" key="9">
    <source>
        <dbReference type="EMBL" id="HIX46471.1"/>
    </source>
</evidence>
<comment type="caution">
    <text evidence="9">The sequence shown here is derived from an EMBL/GenBank/DDBJ whole genome shotgun (WGS) entry which is preliminary data.</text>
</comment>
<organism evidence="9 10">
    <name type="scientific">Candidatus Borkfalkia faecigallinarum</name>
    <dbReference type="NCBI Taxonomy" id="2838509"/>
    <lineage>
        <taxon>Bacteria</taxon>
        <taxon>Bacillati</taxon>
        <taxon>Bacillota</taxon>
        <taxon>Clostridia</taxon>
        <taxon>Christensenellales</taxon>
        <taxon>Christensenellaceae</taxon>
        <taxon>Candidatus Borkfalkia</taxon>
    </lineage>
</organism>